<dbReference type="STRING" id="292564.Cyagr_1928"/>
<feature type="signal peptide" evidence="1">
    <location>
        <begin position="1"/>
        <end position="22"/>
    </location>
</feature>
<name>K9P6N3_CYAGP</name>
<evidence type="ECO:0000313" key="2">
    <source>
        <dbReference type="EMBL" id="AFY29057.1"/>
    </source>
</evidence>
<dbReference type="KEGG" id="cgc:Cyagr_1928"/>
<dbReference type="EMBL" id="CP003495">
    <property type="protein sequence ID" value="AFY29057.1"/>
    <property type="molecule type" value="Genomic_DNA"/>
</dbReference>
<organism evidence="2 3">
    <name type="scientific">Cyanobium gracile (strain ATCC 27147 / PCC 6307)</name>
    <dbReference type="NCBI Taxonomy" id="292564"/>
    <lineage>
        <taxon>Bacteria</taxon>
        <taxon>Bacillati</taxon>
        <taxon>Cyanobacteriota</taxon>
        <taxon>Cyanophyceae</taxon>
        <taxon>Synechococcales</taxon>
        <taxon>Prochlorococcaceae</taxon>
        <taxon>Cyanobium</taxon>
    </lineage>
</organism>
<keyword evidence="1" id="KW-0732">Signal</keyword>
<dbReference type="AlphaFoldDB" id="K9P6N3"/>
<dbReference type="Proteomes" id="UP000010388">
    <property type="component" value="Chromosome"/>
</dbReference>
<proteinExistence type="predicted"/>
<evidence type="ECO:0000313" key="3">
    <source>
        <dbReference type="Proteomes" id="UP000010388"/>
    </source>
</evidence>
<gene>
    <name evidence="2" type="ordered locus">Cyagr_1928</name>
</gene>
<reference evidence="3" key="1">
    <citation type="journal article" date="2013" name="Proc. Natl. Acad. Sci. U.S.A.">
        <title>Improving the coverage of the cyanobacterial phylum using diversity-driven genome sequencing.</title>
        <authorList>
            <person name="Shih P.M."/>
            <person name="Wu D."/>
            <person name="Latifi A."/>
            <person name="Axen S.D."/>
            <person name="Fewer D.P."/>
            <person name="Talla E."/>
            <person name="Calteau A."/>
            <person name="Cai F."/>
            <person name="Tandeau de Marsac N."/>
            <person name="Rippka R."/>
            <person name="Herdman M."/>
            <person name="Sivonen K."/>
            <person name="Coursin T."/>
            <person name="Laurent T."/>
            <person name="Goodwin L."/>
            <person name="Nolan M."/>
            <person name="Davenport K.W."/>
            <person name="Han C.S."/>
            <person name="Rubin E.M."/>
            <person name="Eisen J.A."/>
            <person name="Woyke T."/>
            <person name="Gugger M."/>
            <person name="Kerfeld C.A."/>
        </authorList>
    </citation>
    <scope>NUCLEOTIDE SEQUENCE [LARGE SCALE GENOMIC DNA]</scope>
    <source>
        <strain evidence="3">ATCC 27147 / PCC 6307</strain>
    </source>
</reference>
<evidence type="ECO:0000256" key="1">
    <source>
        <dbReference type="SAM" id="SignalP"/>
    </source>
</evidence>
<sequence length="58" mass="6486">MTHRRSFALVLLALLLGSPALAEVLQEGKPSKGFYWQKIKQSTGKVVYQCRSTSDAKF</sequence>
<protein>
    <submittedName>
        <fullName evidence="2">Uncharacterized protein</fullName>
    </submittedName>
</protein>
<dbReference type="HOGENOM" id="CLU_2971837_0_0_3"/>
<feature type="chain" id="PRO_5003934528" evidence="1">
    <location>
        <begin position="23"/>
        <end position="58"/>
    </location>
</feature>
<accession>K9P6N3</accession>
<dbReference type="RefSeq" id="WP_015109502.1">
    <property type="nucleotide sequence ID" value="NC_019675.1"/>
</dbReference>